<name>A0A4P6ZJG4_9LACO</name>
<dbReference type="RefSeq" id="WP_133441153.1">
    <property type="nucleotide sequence ID" value="NZ_CP034726.1"/>
</dbReference>
<dbReference type="PANTHER" id="PTHR21011">
    <property type="entry name" value="MITOCHONDRIAL 28S RIBOSOMAL PROTEIN S6"/>
    <property type="match status" value="1"/>
</dbReference>
<dbReference type="GO" id="GO:1990904">
    <property type="term" value="C:ribonucleoprotein complex"/>
    <property type="evidence" value="ECO:0007669"/>
    <property type="project" value="UniProtKB-KW"/>
</dbReference>
<dbReference type="InterPro" id="IPR000529">
    <property type="entry name" value="Ribosomal_bS6"/>
</dbReference>
<gene>
    <name evidence="4" type="primary">rpsF</name>
    <name evidence="5" type="ORF">ELX58_00035</name>
</gene>
<evidence type="ECO:0000313" key="5">
    <source>
        <dbReference type="EMBL" id="QBP17607.1"/>
    </source>
</evidence>
<dbReference type="HAMAP" id="MF_00360">
    <property type="entry name" value="Ribosomal_bS6"/>
    <property type="match status" value="1"/>
</dbReference>
<dbReference type="Gene3D" id="3.30.70.60">
    <property type="match status" value="1"/>
</dbReference>
<evidence type="ECO:0000313" key="6">
    <source>
        <dbReference type="Proteomes" id="UP000294321"/>
    </source>
</evidence>
<proteinExistence type="inferred from homology"/>
<keyword evidence="6" id="KW-1185">Reference proteome</keyword>
<dbReference type="CDD" id="cd00473">
    <property type="entry name" value="bS6"/>
    <property type="match status" value="1"/>
</dbReference>
<comment type="similarity">
    <text evidence="1 4">Belongs to the bacterial ribosomal protein bS6 family.</text>
</comment>
<dbReference type="NCBIfam" id="TIGR00166">
    <property type="entry name" value="S6"/>
    <property type="match status" value="1"/>
</dbReference>
<dbReference type="GO" id="GO:0006412">
    <property type="term" value="P:translation"/>
    <property type="evidence" value="ECO:0007669"/>
    <property type="project" value="UniProtKB-UniRule"/>
</dbReference>
<protein>
    <recommendedName>
        <fullName evidence="3 4">Small ribosomal subunit protein bS6</fullName>
    </recommendedName>
</protein>
<dbReference type="EMBL" id="CP034726">
    <property type="protein sequence ID" value="QBP17607.1"/>
    <property type="molecule type" value="Genomic_DNA"/>
</dbReference>
<comment type="function">
    <text evidence="2 4">Binds together with bS18 to 16S ribosomal RNA.</text>
</comment>
<keyword evidence="4" id="KW-0694">RNA-binding</keyword>
<dbReference type="InterPro" id="IPR035980">
    <property type="entry name" value="Ribosomal_bS6_sf"/>
</dbReference>
<dbReference type="GO" id="GO:0005840">
    <property type="term" value="C:ribosome"/>
    <property type="evidence" value="ECO:0007669"/>
    <property type="project" value="UniProtKB-KW"/>
</dbReference>
<dbReference type="GO" id="GO:0003735">
    <property type="term" value="F:structural constituent of ribosome"/>
    <property type="evidence" value="ECO:0007669"/>
    <property type="project" value="InterPro"/>
</dbReference>
<evidence type="ECO:0000256" key="4">
    <source>
        <dbReference type="HAMAP-Rule" id="MF_00360"/>
    </source>
</evidence>
<dbReference type="InterPro" id="IPR014717">
    <property type="entry name" value="Transl_elong_EF1B/ribsomal_bS6"/>
</dbReference>
<dbReference type="KEGG" id="lji:ELX58_00035"/>
<dbReference type="AlphaFoldDB" id="A0A4P6ZJG4"/>
<dbReference type="OrthoDB" id="9812702at2"/>
<dbReference type="PANTHER" id="PTHR21011:SF1">
    <property type="entry name" value="SMALL RIBOSOMAL SUBUNIT PROTEIN BS6M"/>
    <property type="match status" value="1"/>
</dbReference>
<sequence>MEKRRYEITYIIRPDIDSASKEKLVKRFDTILKASGAKIDSSKDWQKRRFAYPIDKFTEGTYHIINMQTDKPAALEEFDRLAKYDHNILRHMIVKRDYTKEAQDDKKADK</sequence>
<keyword evidence="4 5" id="KW-0689">Ribosomal protein</keyword>
<dbReference type="GO" id="GO:0005737">
    <property type="term" value="C:cytoplasm"/>
    <property type="evidence" value="ECO:0007669"/>
    <property type="project" value="UniProtKB-ARBA"/>
</dbReference>
<organism evidence="5 6">
    <name type="scientific">Acetilactobacillus jinshanensis</name>
    <dbReference type="NCBI Taxonomy" id="1720083"/>
    <lineage>
        <taxon>Bacteria</taxon>
        <taxon>Bacillati</taxon>
        <taxon>Bacillota</taxon>
        <taxon>Bacilli</taxon>
        <taxon>Lactobacillales</taxon>
        <taxon>Lactobacillaceae</taxon>
        <taxon>Acetilactobacillus</taxon>
    </lineage>
</organism>
<dbReference type="InterPro" id="IPR020814">
    <property type="entry name" value="Ribosomal_S6_plastid/chlpt"/>
</dbReference>
<evidence type="ECO:0000256" key="3">
    <source>
        <dbReference type="ARBA" id="ARBA00035294"/>
    </source>
</evidence>
<dbReference type="SUPFAM" id="SSF54995">
    <property type="entry name" value="Ribosomal protein S6"/>
    <property type="match status" value="1"/>
</dbReference>
<reference evidence="6" key="1">
    <citation type="submission" date="2018-12" db="EMBL/GenBank/DDBJ databases">
        <title>A new species of lactobacillus.</title>
        <authorList>
            <person name="Jian Y."/>
            <person name="Xin L."/>
            <person name="Hong Z.J."/>
            <person name="Ming L.Z."/>
            <person name="Hong X.Z."/>
        </authorList>
    </citation>
    <scope>NUCLEOTIDE SEQUENCE [LARGE SCALE GENOMIC DNA]</scope>
    <source>
        <strain evidence="6">HSLZ-75</strain>
    </source>
</reference>
<dbReference type="GO" id="GO:0070181">
    <property type="term" value="F:small ribosomal subunit rRNA binding"/>
    <property type="evidence" value="ECO:0007669"/>
    <property type="project" value="TreeGrafter"/>
</dbReference>
<evidence type="ECO:0000256" key="1">
    <source>
        <dbReference type="ARBA" id="ARBA00009512"/>
    </source>
</evidence>
<dbReference type="Pfam" id="PF01250">
    <property type="entry name" value="Ribosomal_S6"/>
    <property type="match status" value="1"/>
</dbReference>
<keyword evidence="4" id="KW-0699">rRNA-binding</keyword>
<evidence type="ECO:0000256" key="2">
    <source>
        <dbReference type="ARBA" id="ARBA00035104"/>
    </source>
</evidence>
<dbReference type="Proteomes" id="UP000294321">
    <property type="component" value="Chromosome"/>
</dbReference>
<accession>A0A4P6ZJG4</accession>
<keyword evidence="4" id="KW-0687">Ribonucleoprotein</keyword>